<dbReference type="Proteomes" id="UP001318300">
    <property type="component" value="Unassembled WGS sequence"/>
</dbReference>
<gene>
    <name evidence="1" type="ORF">E9228_002770</name>
</gene>
<organism evidence="1 2">
    <name type="scientific">Curtobacterium salicis</name>
    <dbReference type="NCBI Taxonomy" id="1779862"/>
    <lineage>
        <taxon>Bacteria</taxon>
        <taxon>Bacillati</taxon>
        <taxon>Actinomycetota</taxon>
        <taxon>Actinomycetes</taxon>
        <taxon>Micrococcales</taxon>
        <taxon>Microbacteriaceae</taxon>
        <taxon>Curtobacterium</taxon>
    </lineage>
</organism>
<accession>A0ABX0T9E0</accession>
<name>A0ABX0T9E0_9MICO</name>
<reference evidence="1 2" key="1">
    <citation type="submission" date="2020-03" db="EMBL/GenBank/DDBJ databases">
        <title>Above-ground endophytic microbial communities from plants in different locations in the United States.</title>
        <authorList>
            <person name="Frank C."/>
        </authorList>
    </citation>
    <scope>NUCLEOTIDE SEQUENCE [LARGE SCALE GENOMIC DNA]</scope>
    <source>
        <strain evidence="1 2">WW7</strain>
    </source>
</reference>
<dbReference type="EMBL" id="JAAOYO010000004">
    <property type="protein sequence ID" value="NII42112.1"/>
    <property type="molecule type" value="Genomic_DNA"/>
</dbReference>
<dbReference type="RefSeq" id="WP_166781112.1">
    <property type="nucleotide sequence ID" value="NZ_JAAOYO010000004.1"/>
</dbReference>
<protein>
    <recommendedName>
        <fullName evidence="3">DUF3168 domain-containing protein</fullName>
    </recommendedName>
</protein>
<evidence type="ECO:0000313" key="1">
    <source>
        <dbReference type="EMBL" id="NII42112.1"/>
    </source>
</evidence>
<proteinExistence type="predicted"/>
<evidence type="ECO:0008006" key="3">
    <source>
        <dbReference type="Google" id="ProtNLM"/>
    </source>
</evidence>
<sequence length="136" mass="14455">MHGIVYGDYLAHLIGRLDELLQTRTEAYAAGVDVSNRQPAKSRRSVVLTTSPGGGTGNTLRTSYVTVDVVTDDEGTTVDLTNLVLALVASRGPGGMVDGRPITHLEVNGGPNPDPAPDGFYKQTAELELQHRGRSL</sequence>
<evidence type="ECO:0000313" key="2">
    <source>
        <dbReference type="Proteomes" id="UP001318300"/>
    </source>
</evidence>
<keyword evidence="2" id="KW-1185">Reference proteome</keyword>
<comment type="caution">
    <text evidence="1">The sequence shown here is derived from an EMBL/GenBank/DDBJ whole genome shotgun (WGS) entry which is preliminary data.</text>
</comment>